<gene>
    <name evidence="2" type="ORF">HPP92_028849</name>
    <name evidence="1" type="ORF">HPP92_028860</name>
</gene>
<dbReference type="EMBL" id="JADCNL010000581">
    <property type="protein sequence ID" value="KAG0446393.1"/>
    <property type="molecule type" value="Genomic_DNA"/>
</dbReference>
<protein>
    <submittedName>
        <fullName evidence="2">Uncharacterized protein</fullName>
    </submittedName>
</protein>
<sequence>MDQEEIVSTMLASYQEFSGLLTNISQNLFHKTGAVRKDLRRFLSLPEACEWEAKEPLVDPIFMLCLKHRIFVPENLDVDNHLSPVLKPDRDSEIQRETVQVQSIMHYAHWLVSSFHEMNDMWNKQTLQPSSVFDCTRPLILVLSLSCFQLLHSSLLDHPLGNSPKESHATRTNLIKLSSDFLLLGRTKPQKPPNLHSVDCSHEQLVLSCEFSENGDVEDEVDHA</sequence>
<comment type="caution">
    <text evidence="2">The sequence shown here is derived from an EMBL/GenBank/DDBJ whole genome shotgun (WGS) entry which is preliminary data.</text>
</comment>
<dbReference type="EMBL" id="JADCNM010000582">
    <property type="protein sequence ID" value="KAG0446387.1"/>
    <property type="molecule type" value="Genomic_DNA"/>
</dbReference>
<dbReference type="Proteomes" id="UP000639772">
    <property type="component" value="Unassembled WGS sequence"/>
</dbReference>
<organism evidence="2 3">
    <name type="scientific">Vanilla planifolia</name>
    <name type="common">Vanilla</name>
    <dbReference type="NCBI Taxonomy" id="51239"/>
    <lineage>
        <taxon>Eukaryota</taxon>
        <taxon>Viridiplantae</taxon>
        <taxon>Streptophyta</taxon>
        <taxon>Embryophyta</taxon>
        <taxon>Tracheophyta</taxon>
        <taxon>Spermatophyta</taxon>
        <taxon>Magnoliopsida</taxon>
        <taxon>Liliopsida</taxon>
        <taxon>Asparagales</taxon>
        <taxon>Orchidaceae</taxon>
        <taxon>Vanilloideae</taxon>
        <taxon>Vanilleae</taxon>
        <taxon>Vanilla</taxon>
    </lineage>
</organism>
<evidence type="ECO:0000313" key="3">
    <source>
        <dbReference type="Proteomes" id="UP000636800"/>
    </source>
</evidence>
<dbReference type="Proteomes" id="UP000636800">
    <property type="component" value="Unassembled WGS sequence"/>
</dbReference>
<accession>A0A835U2F4</accession>
<name>A0A835U2F4_VANPL</name>
<evidence type="ECO:0000313" key="2">
    <source>
        <dbReference type="EMBL" id="KAG0446393.1"/>
    </source>
</evidence>
<evidence type="ECO:0000313" key="4">
    <source>
        <dbReference type="Proteomes" id="UP000639772"/>
    </source>
</evidence>
<dbReference type="AlphaFoldDB" id="A0A835U2F4"/>
<proteinExistence type="predicted"/>
<reference evidence="3 4" key="1">
    <citation type="journal article" date="2020" name="Nat. Food">
        <title>A phased Vanilla planifolia genome enables genetic improvement of flavour and production.</title>
        <authorList>
            <person name="Hasing T."/>
            <person name="Tang H."/>
            <person name="Brym M."/>
            <person name="Khazi F."/>
            <person name="Huang T."/>
            <person name="Chambers A.H."/>
        </authorList>
    </citation>
    <scope>NUCLEOTIDE SEQUENCE [LARGE SCALE GENOMIC DNA]</scope>
    <source>
        <tissue evidence="2">Leaf</tissue>
    </source>
</reference>
<evidence type="ECO:0000313" key="1">
    <source>
        <dbReference type="EMBL" id="KAG0446387.1"/>
    </source>
</evidence>
<keyword evidence="3" id="KW-1185">Reference proteome</keyword>